<evidence type="ECO:0000313" key="9">
    <source>
        <dbReference type="EMBL" id="KAE9188307.1"/>
    </source>
</evidence>
<evidence type="ECO:0000256" key="1">
    <source>
        <dbReference type="SAM" id="MobiDB-lite"/>
    </source>
</evidence>
<dbReference type="EMBL" id="QXGB01002481">
    <property type="protein sequence ID" value="KAE9177572.1"/>
    <property type="molecule type" value="Genomic_DNA"/>
</dbReference>
<evidence type="ECO:0000313" key="3">
    <source>
        <dbReference type="EMBL" id="KAE8924633.1"/>
    </source>
</evidence>
<keyword evidence="12" id="KW-1185">Reference proteome</keyword>
<dbReference type="EMBL" id="QXFZ01002445">
    <property type="protein sequence ID" value="KAE9077045.1"/>
    <property type="molecule type" value="Genomic_DNA"/>
</dbReference>
<evidence type="ECO:0000313" key="8">
    <source>
        <dbReference type="EMBL" id="KAE9185967.1"/>
    </source>
</evidence>
<protein>
    <recommendedName>
        <fullName evidence="2">BHLH domain-containing protein</fullName>
    </recommendedName>
</protein>
<dbReference type="InterPro" id="IPR011598">
    <property type="entry name" value="bHLH_dom"/>
</dbReference>
<feature type="domain" description="BHLH" evidence="2">
    <location>
        <begin position="145"/>
        <end position="196"/>
    </location>
</feature>
<evidence type="ECO:0000313" key="18">
    <source>
        <dbReference type="Proteomes" id="UP000488956"/>
    </source>
</evidence>
<evidence type="ECO:0000259" key="2">
    <source>
        <dbReference type="PROSITE" id="PS50888"/>
    </source>
</evidence>
<dbReference type="EMBL" id="QXGF01002451">
    <property type="protein sequence ID" value="KAE8924633.1"/>
    <property type="molecule type" value="Genomic_DNA"/>
</dbReference>
<sequence>MATGADTFPPRSGALWPVLNDEEMAAVSSSSSSSSASASASTQPQRLLLPSTPHAQLNELSAFLAASAATCGAAAPPTFLDDLLRDDGDDARAQLHEDVPVSGAMLSDAAFFSLGEDTHRATTDSSSVGSPSTGTSSTRLLQLETNYERKKKRAKINRKDLNSRFQELMDILHLKEDRKLNRAKILEKTIEHIEKLTAELNALKGGHQPQQTARKAAVPLQHPQQLHAMAQAIGHHSIASSAAHGSVAGGAPLLPYNPSQWSAAGVGTSLPLPPMMWMPCPVVTSSGMLKRVAPGRPADTLIRKRGRVESMESAVTSSSEVESGPESPESPEVATTVVSSGDAKDSSLFVWSALEIPTLLAFCDAWTLATVMRTSRELRSAASSETLWEELCRDRWRISPEINIIKPRQQWQQWHDTNHIPTDISKITCGGIRFASGRANNISVWGLLSHRSNGRTTRTVLLNGKATVMQVVELFIVVQNLSLARVRVTDCISLTSNGAEKASFEPFTATSGAHLTPQVVAFNADHCATKDLASVALQHGDICVLSVFMACPGLDLEDQFLQWAGSLNIKCEIDTRDDVKERVDVRAACKDHNDYDRSREKAMLAVHRAAI</sequence>
<dbReference type="SUPFAM" id="SSF47459">
    <property type="entry name" value="HLH, helix-loop-helix DNA-binding domain"/>
    <property type="match status" value="1"/>
</dbReference>
<dbReference type="OrthoDB" id="71963at2759"/>
<feature type="compositionally biased region" description="Low complexity" evidence="1">
    <location>
        <begin position="26"/>
        <end position="41"/>
    </location>
</feature>
<dbReference type="Gene3D" id="4.10.280.10">
    <property type="entry name" value="Helix-loop-helix DNA-binding domain"/>
    <property type="match status" value="1"/>
</dbReference>
<dbReference type="Proteomes" id="UP000440367">
    <property type="component" value="Unassembled WGS sequence"/>
</dbReference>
<dbReference type="Pfam" id="PF00010">
    <property type="entry name" value="HLH"/>
    <property type="match status" value="1"/>
</dbReference>
<dbReference type="AlphaFoldDB" id="A0A6A3DW43"/>
<reference evidence="11 12" key="1">
    <citation type="submission" date="2018-08" db="EMBL/GenBank/DDBJ databases">
        <title>Genomic investigation of the strawberry pathogen Phytophthora fragariae indicates pathogenicity is determined by transcriptional variation in three key races.</title>
        <authorList>
            <person name="Adams T.M."/>
            <person name="Armitage A.D."/>
            <person name="Sobczyk M.K."/>
            <person name="Bates H.J."/>
            <person name="Dunwell J.M."/>
            <person name="Nellist C.F."/>
            <person name="Harrison R.J."/>
        </authorList>
    </citation>
    <scope>NUCLEOTIDE SEQUENCE [LARGE SCALE GENOMIC DNA]</scope>
    <source>
        <strain evidence="10 13">A4</strain>
        <strain evidence="9 14">BC-1</strain>
        <strain evidence="8 17">BC-23</strain>
        <strain evidence="7 12">NOV-27</strain>
        <strain evidence="6 15">NOV-5</strain>
        <strain evidence="5 16">NOV-71</strain>
        <strain evidence="3 11">NOV-9</strain>
        <strain evidence="4 18">ONT-3</strain>
    </source>
</reference>
<dbReference type="InterPro" id="IPR036047">
    <property type="entry name" value="F-box-like_dom_sf"/>
</dbReference>
<name>A0A6A3DW43_9STRA</name>
<evidence type="ECO:0000313" key="4">
    <source>
        <dbReference type="EMBL" id="KAE9076947.1"/>
    </source>
</evidence>
<dbReference type="GO" id="GO:0046983">
    <property type="term" value="F:protein dimerization activity"/>
    <property type="evidence" value="ECO:0007669"/>
    <property type="project" value="InterPro"/>
</dbReference>
<accession>A0A6A3DW43</accession>
<evidence type="ECO:0000313" key="11">
    <source>
        <dbReference type="Proteomes" id="UP000429523"/>
    </source>
</evidence>
<dbReference type="SMART" id="SM00353">
    <property type="entry name" value="HLH"/>
    <property type="match status" value="1"/>
</dbReference>
<evidence type="ECO:0000313" key="17">
    <source>
        <dbReference type="Proteomes" id="UP000476176"/>
    </source>
</evidence>
<dbReference type="PANTHER" id="PTHR35796:SF3">
    <property type="entry name" value="BHLH DOMAIN-CONTAINING PROTEIN"/>
    <property type="match status" value="1"/>
</dbReference>
<evidence type="ECO:0000313" key="14">
    <source>
        <dbReference type="Proteomes" id="UP000440367"/>
    </source>
</evidence>
<dbReference type="EMBL" id="QXFX01002446">
    <property type="protein sequence ID" value="KAE9076947.1"/>
    <property type="molecule type" value="Genomic_DNA"/>
</dbReference>
<dbReference type="EMBL" id="QXGD01002462">
    <property type="protein sequence ID" value="KAE9188307.1"/>
    <property type="molecule type" value="Genomic_DNA"/>
</dbReference>
<dbReference type="EMBL" id="QXGE01002459">
    <property type="protein sequence ID" value="KAE9281727.1"/>
    <property type="molecule type" value="Genomic_DNA"/>
</dbReference>
<evidence type="ECO:0000313" key="13">
    <source>
        <dbReference type="Proteomes" id="UP000437068"/>
    </source>
</evidence>
<evidence type="ECO:0000313" key="15">
    <source>
        <dbReference type="Proteomes" id="UP000440732"/>
    </source>
</evidence>
<dbReference type="PANTHER" id="PTHR35796">
    <property type="entry name" value="HYPOTHETICAL CYTOSOLIC PROTEIN"/>
    <property type="match status" value="1"/>
</dbReference>
<dbReference type="Proteomes" id="UP000488956">
    <property type="component" value="Unassembled WGS sequence"/>
</dbReference>
<feature type="region of interest" description="Disordered" evidence="1">
    <location>
        <begin position="26"/>
        <end position="51"/>
    </location>
</feature>
<dbReference type="EMBL" id="QXGC01002450">
    <property type="protein sequence ID" value="KAE9185967.1"/>
    <property type="molecule type" value="Genomic_DNA"/>
</dbReference>
<comment type="caution">
    <text evidence="3">The sequence shown here is derived from an EMBL/GenBank/DDBJ whole genome shotgun (WGS) entry which is preliminary data.</text>
</comment>
<dbReference type="Proteomes" id="UP000429523">
    <property type="component" value="Unassembled WGS sequence"/>
</dbReference>
<gene>
    <name evidence="10" type="ORF">PF001_g23647</name>
    <name evidence="9" type="ORF">PF002_g25341</name>
    <name evidence="8" type="ORF">PF004_g23211</name>
    <name evidence="7" type="ORF">PF005_g24438</name>
    <name evidence="6" type="ORF">PF006_g23753</name>
    <name evidence="5" type="ORF">PF007_g24396</name>
    <name evidence="3" type="ORF">PF009_g25139</name>
    <name evidence="4" type="ORF">PF010_g23699</name>
</gene>
<dbReference type="Proteomes" id="UP000440732">
    <property type="component" value="Unassembled WGS sequence"/>
</dbReference>
<feature type="compositionally biased region" description="Low complexity" evidence="1">
    <location>
        <begin position="311"/>
        <end position="333"/>
    </location>
</feature>
<evidence type="ECO:0000313" key="10">
    <source>
        <dbReference type="EMBL" id="KAE9281727.1"/>
    </source>
</evidence>
<dbReference type="Proteomes" id="UP000433483">
    <property type="component" value="Unassembled WGS sequence"/>
</dbReference>
<evidence type="ECO:0000313" key="7">
    <source>
        <dbReference type="EMBL" id="KAE9177572.1"/>
    </source>
</evidence>
<dbReference type="InterPro" id="IPR036638">
    <property type="entry name" value="HLH_DNA-bd_sf"/>
</dbReference>
<dbReference type="Proteomes" id="UP000437068">
    <property type="component" value="Unassembled WGS sequence"/>
</dbReference>
<evidence type="ECO:0000313" key="6">
    <source>
        <dbReference type="EMBL" id="KAE9096564.1"/>
    </source>
</evidence>
<evidence type="ECO:0000313" key="16">
    <source>
        <dbReference type="Proteomes" id="UP000441208"/>
    </source>
</evidence>
<dbReference type="PROSITE" id="PS50888">
    <property type="entry name" value="BHLH"/>
    <property type="match status" value="1"/>
</dbReference>
<dbReference type="Proteomes" id="UP000441208">
    <property type="component" value="Unassembled WGS sequence"/>
</dbReference>
<proteinExistence type="predicted"/>
<dbReference type="EMBL" id="QXGA01002499">
    <property type="protein sequence ID" value="KAE9096564.1"/>
    <property type="molecule type" value="Genomic_DNA"/>
</dbReference>
<evidence type="ECO:0000313" key="5">
    <source>
        <dbReference type="EMBL" id="KAE9077045.1"/>
    </source>
</evidence>
<organism evidence="3 11">
    <name type="scientific">Phytophthora fragariae</name>
    <dbReference type="NCBI Taxonomy" id="53985"/>
    <lineage>
        <taxon>Eukaryota</taxon>
        <taxon>Sar</taxon>
        <taxon>Stramenopiles</taxon>
        <taxon>Oomycota</taxon>
        <taxon>Peronosporomycetes</taxon>
        <taxon>Peronosporales</taxon>
        <taxon>Peronosporaceae</taxon>
        <taxon>Phytophthora</taxon>
    </lineage>
</organism>
<dbReference type="SUPFAM" id="SSF81383">
    <property type="entry name" value="F-box domain"/>
    <property type="match status" value="1"/>
</dbReference>
<evidence type="ECO:0000313" key="12">
    <source>
        <dbReference type="Proteomes" id="UP000433483"/>
    </source>
</evidence>
<feature type="region of interest" description="Disordered" evidence="1">
    <location>
        <begin position="303"/>
        <end position="338"/>
    </location>
</feature>
<dbReference type="Proteomes" id="UP000476176">
    <property type="component" value="Unassembled WGS sequence"/>
</dbReference>